<comment type="caution">
    <text evidence="2">The sequence shown here is derived from an EMBL/GenBank/DDBJ whole genome shotgun (WGS) entry which is preliminary data.</text>
</comment>
<name>A0ABX9IAI6_9ACTN</name>
<sequence>MSQQKMQCGGVHSLRTRVTAGLVAGVTAFAGLGISAQAAPAREAKAPVGASQTAAPHIKTVTGYMSSTDQWHTKIFTKKDLVAHPKGSIVVIPGAGEHQGRYDYVAKRFAEAGYNVFRLDHRGHGMSAAPYVNNVVPRGHIDDWNSILADIHQLVGIAKKDTPGKKTFLLGHSMGAQAVQGYGIAYPNDVDGIISTAGGIAMNLYGKDTLKPEEITAKNLTEAEKNAKPTVSQLLPLDQLTSIRNSLMPQYKKDPKNFRLTSSPFSASARTKIPNTLVIFPKSAFNGVNTDPRSYESFANDPLNDRYMTAGLLTQMAVGQLYTTFNARDFTTPTLIMHGEADGLAPSFADVNWYNAISSKDKTAIFWKGLMHEILNETVRDQVIDKTLDWINARNK</sequence>
<dbReference type="InterPro" id="IPR051044">
    <property type="entry name" value="MAG_DAG_Lipase"/>
</dbReference>
<protein>
    <submittedName>
        <fullName evidence="2">Lysophospholipase</fullName>
    </submittedName>
</protein>
<proteinExistence type="predicted"/>
<dbReference type="Pfam" id="PF12146">
    <property type="entry name" value="Hydrolase_4"/>
    <property type="match status" value="1"/>
</dbReference>
<dbReference type="Gene3D" id="3.40.50.1820">
    <property type="entry name" value="alpha/beta hydrolase"/>
    <property type="match status" value="1"/>
</dbReference>
<evidence type="ECO:0000259" key="1">
    <source>
        <dbReference type="Pfam" id="PF12146"/>
    </source>
</evidence>
<dbReference type="Proteomes" id="UP000256324">
    <property type="component" value="Unassembled WGS sequence"/>
</dbReference>
<dbReference type="InterPro" id="IPR022742">
    <property type="entry name" value="Hydrolase_4"/>
</dbReference>
<gene>
    <name evidence="2" type="ORF">CP880_01305</name>
</gene>
<dbReference type="RefSeq" id="WP_002548375.1">
    <property type="nucleotide sequence ID" value="NZ_JARJNT010000001.1"/>
</dbReference>
<accession>A0ABX9IAI6</accession>
<evidence type="ECO:0000313" key="2">
    <source>
        <dbReference type="EMBL" id="REB70455.1"/>
    </source>
</evidence>
<reference evidence="2 3" key="1">
    <citation type="submission" date="2017-09" db="EMBL/GenBank/DDBJ databases">
        <authorList>
            <person name="Bumgarner R.E."/>
        </authorList>
    </citation>
    <scope>NUCLEOTIDE SEQUENCE [LARGE SCALE GENOMIC DNA]</scope>
    <source>
        <strain evidence="2 3">T34998</strain>
    </source>
</reference>
<feature type="domain" description="Serine aminopeptidase S33" evidence="1">
    <location>
        <begin position="84"/>
        <end position="378"/>
    </location>
</feature>
<evidence type="ECO:0000313" key="3">
    <source>
        <dbReference type="Proteomes" id="UP000256324"/>
    </source>
</evidence>
<organism evidence="2 3">
    <name type="scientific">Cutibacterium namnetense</name>
    <dbReference type="NCBI Taxonomy" id="1574624"/>
    <lineage>
        <taxon>Bacteria</taxon>
        <taxon>Bacillati</taxon>
        <taxon>Actinomycetota</taxon>
        <taxon>Actinomycetes</taxon>
        <taxon>Propionibacteriales</taxon>
        <taxon>Propionibacteriaceae</taxon>
        <taxon>Cutibacterium</taxon>
    </lineage>
</organism>
<keyword evidence="3" id="KW-1185">Reference proteome</keyword>
<dbReference type="InterPro" id="IPR029058">
    <property type="entry name" value="AB_hydrolase_fold"/>
</dbReference>
<dbReference type="EMBL" id="PCZS01000001">
    <property type="protein sequence ID" value="REB70455.1"/>
    <property type="molecule type" value="Genomic_DNA"/>
</dbReference>
<dbReference type="SUPFAM" id="SSF53474">
    <property type="entry name" value="alpha/beta-Hydrolases"/>
    <property type="match status" value="1"/>
</dbReference>
<dbReference type="PANTHER" id="PTHR11614">
    <property type="entry name" value="PHOSPHOLIPASE-RELATED"/>
    <property type="match status" value="1"/>
</dbReference>